<dbReference type="InterPro" id="IPR036527">
    <property type="entry name" value="SCP2_sterol-bd_dom_sf"/>
</dbReference>
<dbReference type="Pfam" id="PF14864">
    <property type="entry name" value="Alkyl_sulf_C"/>
    <property type="match status" value="1"/>
</dbReference>
<dbReference type="Gene3D" id="1.25.40.880">
    <property type="entry name" value="Alkyl sulfatase, dimerisation domain"/>
    <property type="match status" value="1"/>
</dbReference>
<name>A0ABU8W697_9BURK</name>
<dbReference type="CDD" id="cd07710">
    <property type="entry name" value="arylsulfatase_Sdsa1-like_MBL-fold"/>
    <property type="match status" value="1"/>
</dbReference>
<keyword evidence="1" id="KW-0479">Metal-binding</keyword>
<evidence type="ECO:0000259" key="6">
    <source>
        <dbReference type="SMART" id="SM00849"/>
    </source>
</evidence>
<dbReference type="SUPFAM" id="SSF55718">
    <property type="entry name" value="SCP-like"/>
    <property type="match status" value="1"/>
</dbReference>
<dbReference type="Gene3D" id="3.30.1050.10">
    <property type="entry name" value="SCP2 sterol-binding domain"/>
    <property type="match status" value="1"/>
</dbReference>
<evidence type="ECO:0000256" key="4">
    <source>
        <dbReference type="ARBA" id="ARBA00033751"/>
    </source>
</evidence>
<keyword evidence="2" id="KW-0378">Hydrolase</keyword>
<dbReference type="InterPro" id="IPR052195">
    <property type="entry name" value="Bact_Alkyl/Aryl-Sulfatase"/>
</dbReference>
<evidence type="ECO:0000256" key="3">
    <source>
        <dbReference type="ARBA" id="ARBA00022833"/>
    </source>
</evidence>
<proteinExistence type="inferred from homology"/>
<dbReference type="RefSeq" id="WP_340366548.1">
    <property type="nucleotide sequence ID" value="NZ_JBBKZV010000023.1"/>
</dbReference>
<feature type="domain" description="Metallo-beta-lactamase" evidence="6">
    <location>
        <begin position="127"/>
        <end position="348"/>
    </location>
</feature>
<organism evidence="7 8">
    <name type="scientific">Variovorax humicola</name>
    <dbReference type="NCBI Taxonomy" id="1769758"/>
    <lineage>
        <taxon>Bacteria</taxon>
        <taxon>Pseudomonadati</taxon>
        <taxon>Pseudomonadota</taxon>
        <taxon>Betaproteobacteria</taxon>
        <taxon>Burkholderiales</taxon>
        <taxon>Comamonadaceae</taxon>
        <taxon>Variovorax</taxon>
    </lineage>
</organism>
<feature type="chain" id="PRO_5045058708" evidence="5">
    <location>
        <begin position="25"/>
        <end position="657"/>
    </location>
</feature>
<dbReference type="Gene3D" id="3.60.15.30">
    <property type="entry name" value="Metallo-beta-lactamase domain"/>
    <property type="match status" value="1"/>
</dbReference>
<evidence type="ECO:0000256" key="2">
    <source>
        <dbReference type="ARBA" id="ARBA00022801"/>
    </source>
</evidence>
<dbReference type="PANTHER" id="PTHR43223">
    <property type="entry name" value="ALKYL/ARYL-SULFATASE"/>
    <property type="match status" value="1"/>
</dbReference>
<keyword evidence="8" id="KW-1185">Reference proteome</keyword>
<protein>
    <submittedName>
        <fullName evidence="7">Alkyl sulfatase dimerization domain-containing protein</fullName>
    </submittedName>
</protein>
<dbReference type="InterPro" id="IPR044097">
    <property type="entry name" value="Bds1/SdsA1_MBL-fold"/>
</dbReference>
<dbReference type="InterPro" id="IPR036866">
    <property type="entry name" value="RibonucZ/Hydroxyglut_hydro"/>
</dbReference>
<evidence type="ECO:0000313" key="7">
    <source>
        <dbReference type="EMBL" id="MEJ8825518.1"/>
    </source>
</evidence>
<evidence type="ECO:0000256" key="1">
    <source>
        <dbReference type="ARBA" id="ARBA00022723"/>
    </source>
</evidence>
<dbReference type="InterPro" id="IPR001279">
    <property type="entry name" value="Metallo-B-lactamas"/>
</dbReference>
<dbReference type="Proteomes" id="UP001363010">
    <property type="component" value="Unassembled WGS sequence"/>
</dbReference>
<sequence length="657" mass="71321">MRSHNRFIPFALSALFVASVSAHAADMNIKPASAATLAANKAFAAGRTLASAQETEDANRGFIAALDMPQISDAKGNSVWDITPFDAIKGPAPDTVNPSLWESAKLTAKHGLFKIAEGIYQVRNYDLANVTLVAGKTGWIVIDPIFSAENAKAAMDLVNKHVGRKPVSAIIYTHSHADHFGGVRGIVDEADVKAGKVKVIAPEGFMENSVAENVLAGNVMNRRVSYQFGVALPTGPQGLVGTGVATRMSTGTIGLIAPTDLVTKTGQEMTVDGVRTVFQMAQGSEAPSEMMFYFPDLKVLCWSEDVNKTMHNVYTPRGAKVRDALSWSKYNNELIDLFPDAELAFGPHTWPTWGKENIRKTIVNQRDMYRFIHDQAMFLANQGKKMDDLANATFYPKGLQDDLSTRGYYGSLSHNLRGVYSFYLGYYDGNPANLNRYAPAETSRRYVAEFGGVEAVLAKGRKAFAAGDYRWTAEMVNHAVMAAPENADARALQADALEQLGYQVENGIWRNNYLSAALELRKGIQNVRISTQGPDLLRAMSPTSVFDLLAVRLNHEKADGLNVGINVKLTDSGDNYALELSNSVLNNTRGRVLKNAQASLALSTPALMKMTIGKVPLPELIQAGEAKLEGDSKALGAVFANLETPNPQFNLVTPVTP</sequence>
<dbReference type="SMART" id="SM00849">
    <property type="entry name" value="Lactamase_B"/>
    <property type="match status" value="1"/>
</dbReference>
<accession>A0ABU8W697</accession>
<dbReference type="PANTHER" id="PTHR43223:SF1">
    <property type="entry name" value="ALKYL_ARYL-SULFATASE BDS1"/>
    <property type="match status" value="1"/>
</dbReference>
<dbReference type="Pfam" id="PF00753">
    <property type="entry name" value="Lactamase_B"/>
    <property type="match status" value="1"/>
</dbReference>
<evidence type="ECO:0000256" key="5">
    <source>
        <dbReference type="SAM" id="SignalP"/>
    </source>
</evidence>
<reference evidence="7 8" key="1">
    <citation type="submission" date="2024-03" db="EMBL/GenBank/DDBJ databases">
        <title>Novel species of the genus Variovorax.</title>
        <authorList>
            <person name="Liu Q."/>
            <person name="Xin Y.-H."/>
        </authorList>
    </citation>
    <scope>NUCLEOTIDE SEQUENCE [LARGE SCALE GENOMIC DNA]</scope>
    <source>
        <strain evidence="7 8">KACC 18501</strain>
    </source>
</reference>
<gene>
    <name evidence="7" type="ORF">WKW80_26425</name>
</gene>
<keyword evidence="3" id="KW-0862">Zinc</keyword>
<dbReference type="Pfam" id="PF14863">
    <property type="entry name" value="Alkyl_sulf_dimr"/>
    <property type="match status" value="1"/>
</dbReference>
<feature type="signal peptide" evidence="5">
    <location>
        <begin position="1"/>
        <end position="24"/>
    </location>
</feature>
<dbReference type="InterPro" id="IPR038536">
    <property type="entry name" value="Alkyl/aryl-sulf_dimr_sf"/>
</dbReference>
<comment type="caution">
    <text evidence="7">The sequence shown here is derived from an EMBL/GenBank/DDBJ whole genome shotgun (WGS) entry which is preliminary data.</text>
</comment>
<evidence type="ECO:0000313" key="8">
    <source>
        <dbReference type="Proteomes" id="UP001363010"/>
    </source>
</evidence>
<keyword evidence="5" id="KW-0732">Signal</keyword>
<comment type="similarity">
    <text evidence="4">Belongs to the metallo-beta-lactamase superfamily. Type III sulfatase family.</text>
</comment>
<dbReference type="SUPFAM" id="SSF56281">
    <property type="entry name" value="Metallo-hydrolase/oxidoreductase"/>
    <property type="match status" value="1"/>
</dbReference>
<dbReference type="InterPro" id="IPR029229">
    <property type="entry name" value="Alkyl_sulf_C"/>
</dbReference>
<dbReference type="EMBL" id="JBBKZV010000023">
    <property type="protein sequence ID" value="MEJ8825518.1"/>
    <property type="molecule type" value="Genomic_DNA"/>
</dbReference>
<dbReference type="InterPro" id="IPR029228">
    <property type="entry name" value="Alkyl_sulf_dimr"/>
</dbReference>